<dbReference type="InterPro" id="IPR028082">
    <property type="entry name" value="Peripla_BP_I"/>
</dbReference>
<evidence type="ECO:0000256" key="4">
    <source>
        <dbReference type="SAM" id="Phobius"/>
    </source>
</evidence>
<organism evidence="6 7">
    <name type="scientific">Chengkuizengella marina</name>
    <dbReference type="NCBI Taxonomy" id="2507566"/>
    <lineage>
        <taxon>Bacteria</taxon>
        <taxon>Bacillati</taxon>
        <taxon>Bacillota</taxon>
        <taxon>Bacilli</taxon>
        <taxon>Bacillales</taxon>
        <taxon>Paenibacillaceae</taxon>
        <taxon>Chengkuizengella</taxon>
    </lineage>
</organism>
<dbReference type="PANTHER" id="PTHR46847:SF1">
    <property type="entry name" value="D-ALLOSE-BINDING PERIPLASMIC PROTEIN-RELATED"/>
    <property type="match status" value="1"/>
</dbReference>
<feature type="domain" description="Periplasmic binding protein" evidence="5">
    <location>
        <begin position="68"/>
        <end position="322"/>
    </location>
</feature>
<comment type="similarity">
    <text evidence="2">Belongs to the bacterial solute-binding protein 2 family.</text>
</comment>
<dbReference type="InterPro" id="IPR025997">
    <property type="entry name" value="SBP_2_dom"/>
</dbReference>
<keyword evidence="4" id="KW-1133">Transmembrane helix</keyword>
<dbReference type="GO" id="GO:0030246">
    <property type="term" value="F:carbohydrate binding"/>
    <property type="evidence" value="ECO:0007669"/>
    <property type="project" value="UniProtKB-ARBA"/>
</dbReference>
<dbReference type="EMBL" id="SIJB01000021">
    <property type="protein sequence ID" value="NBI29097.1"/>
    <property type="molecule type" value="Genomic_DNA"/>
</dbReference>
<evidence type="ECO:0000313" key="6">
    <source>
        <dbReference type="EMBL" id="NBI29097.1"/>
    </source>
</evidence>
<keyword evidence="4" id="KW-0812">Transmembrane</keyword>
<evidence type="ECO:0000256" key="2">
    <source>
        <dbReference type="ARBA" id="ARBA00007639"/>
    </source>
</evidence>
<protein>
    <submittedName>
        <fullName evidence="6">Sugar ABC transporter substrate-binding protein</fullName>
    </submittedName>
</protein>
<dbReference type="Gene3D" id="3.40.50.2300">
    <property type="match status" value="2"/>
</dbReference>
<dbReference type="PANTHER" id="PTHR46847">
    <property type="entry name" value="D-ALLOSE-BINDING PERIPLASMIC PROTEIN-RELATED"/>
    <property type="match status" value="1"/>
</dbReference>
<dbReference type="Proteomes" id="UP000448943">
    <property type="component" value="Unassembled WGS sequence"/>
</dbReference>
<keyword evidence="3" id="KW-0732">Signal</keyword>
<name>A0A6N9Q2S3_9BACL</name>
<dbReference type="AlphaFoldDB" id="A0A6N9Q2S3"/>
<reference evidence="6 7" key="1">
    <citation type="submission" date="2019-01" db="EMBL/GenBank/DDBJ databases">
        <title>Chengkuizengella sp. nov., isolated from deep-sea sediment of East Pacific Ocean.</title>
        <authorList>
            <person name="Yang J."/>
            <person name="Lai Q."/>
            <person name="Shao Z."/>
        </authorList>
    </citation>
    <scope>NUCLEOTIDE SEQUENCE [LARGE SCALE GENOMIC DNA]</scope>
    <source>
        <strain evidence="6 7">YPA3-1-1</strain>
    </source>
</reference>
<evidence type="ECO:0000259" key="5">
    <source>
        <dbReference type="Pfam" id="PF13407"/>
    </source>
</evidence>
<comment type="subcellular location">
    <subcellularLocation>
        <location evidence="1">Cell envelope</location>
    </subcellularLocation>
</comment>
<evidence type="ECO:0000256" key="3">
    <source>
        <dbReference type="ARBA" id="ARBA00022729"/>
    </source>
</evidence>
<keyword evidence="7" id="KW-1185">Reference proteome</keyword>
<evidence type="ECO:0000256" key="1">
    <source>
        <dbReference type="ARBA" id="ARBA00004196"/>
    </source>
</evidence>
<feature type="transmembrane region" description="Helical" evidence="4">
    <location>
        <begin position="24"/>
        <end position="45"/>
    </location>
</feature>
<accession>A0A6N9Q2S3</accession>
<sequence>MCYNKVKQHIDSIILKGKCKMRKMIIVALSMGSIITMIISAYYIINMYSDHSILYLDPDETDYNKYRIVLISDQLGSASWNELVHGAKFIAENNNTDLNIWGTYRTNQSEIIKQIEIAIASKVDGILVQGINHPDFIEVVNQASIKGIPVITIASDAPSSLRRSYVGVDHYQEGVKIAEYIQKTIESPVNVCFLAGEDFINLQEMRQRGVMDTLNTNEEIKIANPNVFNDTLKSAFQESISLLNENPNCKHIVALNANGASQIVKTIKTRSRIENYKIYAFDDNSEIKELLKDGVIQATIEHHPKEIGVKSMVMMLKWLEGREIPLEKYYYTPSKVITETDL</sequence>
<dbReference type="SUPFAM" id="SSF53822">
    <property type="entry name" value="Periplasmic binding protein-like I"/>
    <property type="match status" value="1"/>
</dbReference>
<dbReference type="Pfam" id="PF13407">
    <property type="entry name" value="Peripla_BP_4"/>
    <property type="match status" value="1"/>
</dbReference>
<gene>
    <name evidence="6" type="ORF">ERL59_09010</name>
</gene>
<evidence type="ECO:0000313" key="7">
    <source>
        <dbReference type="Proteomes" id="UP000448943"/>
    </source>
</evidence>
<comment type="caution">
    <text evidence="6">The sequence shown here is derived from an EMBL/GenBank/DDBJ whole genome shotgun (WGS) entry which is preliminary data.</text>
</comment>
<keyword evidence="4" id="KW-0472">Membrane</keyword>
<dbReference type="GO" id="GO:0030313">
    <property type="term" value="C:cell envelope"/>
    <property type="evidence" value="ECO:0007669"/>
    <property type="project" value="UniProtKB-SubCell"/>
</dbReference>
<proteinExistence type="inferred from homology"/>